<dbReference type="Pfam" id="PF00271">
    <property type="entry name" value="Helicase_C"/>
    <property type="match status" value="1"/>
</dbReference>
<keyword evidence="7" id="KW-1185">Reference proteome</keyword>
<dbReference type="InterPro" id="IPR006935">
    <property type="entry name" value="Helicase/UvrB_N"/>
</dbReference>
<dbReference type="SMART" id="SM00490">
    <property type="entry name" value="HELICc"/>
    <property type="match status" value="1"/>
</dbReference>
<dbReference type="RefSeq" id="WP_379743843.1">
    <property type="nucleotide sequence ID" value="NZ_JBHSVN010000001.1"/>
</dbReference>
<feature type="region of interest" description="Disordered" evidence="3">
    <location>
        <begin position="983"/>
        <end position="1004"/>
    </location>
</feature>
<gene>
    <name evidence="6" type="ORF">ACFQE9_09590</name>
</gene>
<feature type="domain" description="Helicase ATP-binding" evidence="4">
    <location>
        <begin position="285"/>
        <end position="451"/>
    </location>
</feature>
<dbReference type="InterPro" id="IPR001650">
    <property type="entry name" value="Helicase_C-like"/>
</dbReference>
<comment type="caution">
    <text evidence="6">The sequence shown here is derived from an EMBL/GenBank/DDBJ whole genome shotgun (WGS) entry which is preliminary data.</text>
</comment>
<evidence type="ECO:0000259" key="4">
    <source>
        <dbReference type="PROSITE" id="PS51192"/>
    </source>
</evidence>
<feature type="region of interest" description="Disordered" evidence="3">
    <location>
        <begin position="224"/>
        <end position="244"/>
    </location>
</feature>
<dbReference type="Proteomes" id="UP001596296">
    <property type="component" value="Unassembled WGS sequence"/>
</dbReference>
<keyword evidence="1" id="KW-0378">Hydrolase</keyword>
<dbReference type="InterPro" id="IPR038718">
    <property type="entry name" value="SNF2-like_sf"/>
</dbReference>
<evidence type="ECO:0000256" key="3">
    <source>
        <dbReference type="SAM" id="MobiDB-lite"/>
    </source>
</evidence>
<dbReference type="Gene3D" id="3.40.50.10810">
    <property type="entry name" value="Tandem AAA-ATPase domain"/>
    <property type="match status" value="1"/>
</dbReference>
<keyword evidence="6" id="KW-0067">ATP-binding</keyword>
<dbReference type="SMART" id="SM00487">
    <property type="entry name" value="DEXDc"/>
    <property type="match status" value="1"/>
</dbReference>
<dbReference type="PANTHER" id="PTHR45766">
    <property type="entry name" value="DNA ANNEALING HELICASE AND ENDONUCLEASE ZRANB3 FAMILY MEMBER"/>
    <property type="match status" value="1"/>
</dbReference>
<dbReference type="InterPro" id="IPR025202">
    <property type="entry name" value="PLD-like_dom"/>
</dbReference>
<dbReference type="Gene3D" id="3.30.870.10">
    <property type="entry name" value="Endonuclease Chain A"/>
    <property type="match status" value="1"/>
</dbReference>
<dbReference type="EMBL" id="JBHSXL010000009">
    <property type="protein sequence ID" value="MFC6892853.1"/>
    <property type="molecule type" value="Genomic_DNA"/>
</dbReference>
<dbReference type="SUPFAM" id="SSF56024">
    <property type="entry name" value="Phospholipase D/nuclease"/>
    <property type="match status" value="1"/>
</dbReference>
<dbReference type="InterPro" id="IPR049730">
    <property type="entry name" value="SNF2/RAD54-like_C"/>
</dbReference>
<keyword evidence="2" id="KW-0175">Coiled coil</keyword>
<proteinExistence type="predicted"/>
<dbReference type="AlphaFoldDB" id="A0ABD5UUN5"/>
<dbReference type="Pfam" id="PF04851">
    <property type="entry name" value="ResIII"/>
    <property type="match status" value="1"/>
</dbReference>
<organism evidence="6 7">
    <name type="scientific">Halopenitus salinus</name>
    <dbReference type="NCBI Taxonomy" id="1198295"/>
    <lineage>
        <taxon>Archaea</taxon>
        <taxon>Methanobacteriati</taxon>
        <taxon>Methanobacteriota</taxon>
        <taxon>Stenosarchaea group</taxon>
        <taxon>Halobacteria</taxon>
        <taxon>Halobacteriales</taxon>
        <taxon>Haloferacaceae</taxon>
        <taxon>Halopenitus</taxon>
    </lineage>
</organism>
<keyword evidence="6" id="KW-0347">Helicase</keyword>
<dbReference type="PROSITE" id="PS51192">
    <property type="entry name" value="HELICASE_ATP_BIND_1"/>
    <property type="match status" value="1"/>
</dbReference>
<dbReference type="GO" id="GO:0004386">
    <property type="term" value="F:helicase activity"/>
    <property type="evidence" value="ECO:0007669"/>
    <property type="project" value="UniProtKB-KW"/>
</dbReference>
<accession>A0ABD5UUN5</accession>
<name>A0ABD5UUN5_9EURY</name>
<dbReference type="SUPFAM" id="SSF52540">
    <property type="entry name" value="P-loop containing nucleoside triphosphate hydrolases"/>
    <property type="match status" value="2"/>
</dbReference>
<dbReference type="Pfam" id="PF13091">
    <property type="entry name" value="PLDc_2"/>
    <property type="match status" value="1"/>
</dbReference>
<feature type="compositionally biased region" description="Acidic residues" evidence="3">
    <location>
        <begin position="229"/>
        <end position="242"/>
    </location>
</feature>
<evidence type="ECO:0000256" key="1">
    <source>
        <dbReference type="ARBA" id="ARBA00022801"/>
    </source>
</evidence>
<dbReference type="Gene3D" id="3.40.50.300">
    <property type="entry name" value="P-loop containing nucleotide triphosphate hydrolases"/>
    <property type="match status" value="1"/>
</dbReference>
<evidence type="ECO:0000313" key="7">
    <source>
        <dbReference type="Proteomes" id="UP001596296"/>
    </source>
</evidence>
<evidence type="ECO:0000256" key="2">
    <source>
        <dbReference type="SAM" id="Coils"/>
    </source>
</evidence>
<protein>
    <submittedName>
        <fullName evidence="6">Helicase-related protein</fullName>
    </submittedName>
</protein>
<evidence type="ECO:0000259" key="5">
    <source>
        <dbReference type="PROSITE" id="PS51194"/>
    </source>
</evidence>
<dbReference type="GO" id="GO:0016787">
    <property type="term" value="F:hydrolase activity"/>
    <property type="evidence" value="ECO:0007669"/>
    <property type="project" value="UniProtKB-KW"/>
</dbReference>
<evidence type="ECO:0000313" key="6">
    <source>
        <dbReference type="EMBL" id="MFC6892853.1"/>
    </source>
</evidence>
<dbReference type="InterPro" id="IPR014001">
    <property type="entry name" value="Helicase_ATP-bd"/>
</dbReference>
<reference evidence="6 7" key="1">
    <citation type="journal article" date="2019" name="Int. J. Syst. Evol. Microbiol.">
        <title>The Global Catalogue of Microorganisms (GCM) 10K type strain sequencing project: providing services to taxonomists for standard genome sequencing and annotation.</title>
        <authorList>
            <consortium name="The Broad Institute Genomics Platform"/>
            <consortium name="The Broad Institute Genome Sequencing Center for Infectious Disease"/>
            <person name="Wu L."/>
            <person name="Ma J."/>
        </authorList>
    </citation>
    <scope>NUCLEOTIDE SEQUENCE [LARGE SCALE GENOMIC DNA]</scope>
    <source>
        <strain evidence="6 7">SKJ47</strain>
    </source>
</reference>
<dbReference type="PANTHER" id="PTHR45766:SF6">
    <property type="entry name" value="SWI_SNF-RELATED MATRIX-ASSOCIATED ACTIN-DEPENDENT REGULATOR OF CHROMATIN SUBFAMILY A-LIKE PROTEIN 1"/>
    <property type="match status" value="1"/>
</dbReference>
<feature type="domain" description="Helicase C-terminal" evidence="5">
    <location>
        <begin position="780"/>
        <end position="958"/>
    </location>
</feature>
<dbReference type="GO" id="GO:0140097">
    <property type="term" value="F:catalytic activity, acting on DNA"/>
    <property type="evidence" value="ECO:0007669"/>
    <property type="project" value="UniProtKB-ARBA"/>
</dbReference>
<feature type="coiled-coil region" evidence="2">
    <location>
        <begin position="483"/>
        <end position="517"/>
    </location>
</feature>
<keyword evidence="6" id="KW-0547">Nucleotide-binding</keyword>
<dbReference type="CDD" id="cd18793">
    <property type="entry name" value="SF2_C_SNF"/>
    <property type="match status" value="1"/>
</dbReference>
<sequence length="1275" mass="145085">MSASNRMLSLPPLVDNSDRTLEDIYNKIIPQIEEARIATGYFYLSGFDLYRDDLKQLADPEELGHAPIRILMGRQTNQSTADEIGEGQSLRADLEQGVEESIEGLNNAQLDRLDRLRDFIAENKVSVRVRNPKNGYFHAKGASFRAPQDDADWEDDDTDTRPCATVVGSSNFTASGHRNNIELNLTSQDRPEAEAFEYWYDNQWANAEDFSEELIRIIENSEKYQDWQDQQEDDSDDDDAPDDLGTYIEPFELYKLLAYDELSGNVNIRDSPLYYFQTLGYESAKEKLSQFNGCIISDSVGLGKSFIGGELLHDYRQRGDHCLLIVPANLTEQWEDLLQDDTDEDGNPYFGLEVDGTHLDVMSISKFQNLTYGEVQDLKDTFDVLLIDEAHRFRNHGKWRPNPEDDDDYKGTRRHANLRELRGKTMIMLTATPINNSATDLENLISLFTSAEEIRNKSSLDFGAFEEYIELSETRKKIAAGKEDASEATQQELTEQLQRHSEEISKILNEVMVLRTRKHVKDQIQDEEDFEMSFKPPTLSKEQYSLPAAYQPVYQMLPDVMDALHLPHITVKNPNAGGTLKALYKLNLLKRLESSTYAFVQSIETLHQSERQLLGLLDGLPEDEDIDMLRTVQNGDTPETIDDFIEGEDAAEDLEQTLEEFGFDTTAVRADDAGETDSPDELADATIGEVKTYIREDLTLLAYFLSQFIGDVARDAGGVNDHAVSTRQWLHDHNAGVLPTVPEDEVNPILYPRSDLSDIDDATREFYETVFSLREFRDPKIDRLADVLNGYDHEKVLIFTQYRATADYVYRTLRDSPDAPLTEANSAVVKGGDENKQDVIQRFAPEASGYQQTLSESGESELQYVVATDTLSEGVNLQDVSVQVSYDLPWNPMRIVQRVGRIDRIGSTEEKYVHNFYPDGDIEAAIKLLKRLQAKINDIALIVGKENNILDPNEDQLLEQTGVDTEKTIGELQVDEIEDSLQKSREVEDVNELDDTSKNPLLRNAGSNEHAAYERYLLKKELNEDFGLSEDDFEYAADYFEESPEERERLYTNVTDHDSGPRPGVFGLAHLWFDDDDHESPLGRVRRAFYYKPFTDDVKERPVSTLKIDPSVSGKPITGDAENVMSNREAIQDVLNSRLETIREGQTEQIFKQGNSISPEQETILNFIDQHLQPKYAGRSAPVDEYETLEEWADDLGERLEAVKLANTGEDRILRDTFRYNDQYDSFPDWPPEEFLEALEDFLKENVEGSTEYQAKLVGESDVQAQLMCWGVVGR</sequence>
<dbReference type="InterPro" id="IPR027417">
    <property type="entry name" value="P-loop_NTPase"/>
</dbReference>
<dbReference type="PROSITE" id="PS51194">
    <property type="entry name" value="HELICASE_CTER"/>
    <property type="match status" value="1"/>
</dbReference>